<reference evidence="4" key="2">
    <citation type="submission" date="2020-09" db="EMBL/GenBank/DDBJ databases">
        <authorList>
            <person name="Sun Q."/>
            <person name="Ohkuma M."/>
        </authorList>
    </citation>
    <scope>NUCLEOTIDE SEQUENCE</scope>
    <source>
        <strain evidence="4">JCM 16108</strain>
    </source>
</reference>
<evidence type="ECO:0000313" key="4">
    <source>
        <dbReference type="EMBL" id="GGM76762.1"/>
    </source>
</evidence>
<proteinExistence type="predicted"/>
<dbReference type="InterPro" id="IPR039424">
    <property type="entry name" value="SBP_5"/>
</dbReference>
<dbReference type="Pfam" id="PF00496">
    <property type="entry name" value="SBP_bac_5"/>
    <property type="match status" value="1"/>
</dbReference>
<feature type="region of interest" description="Disordered" evidence="2">
    <location>
        <begin position="1"/>
        <end position="21"/>
    </location>
</feature>
<comment type="caution">
    <text evidence="4">The sequence shown here is derived from an EMBL/GenBank/DDBJ whole genome shotgun (WGS) entry which is preliminary data.</text>
</comment>
<keyword evidence="1" id="KW-0732">Signal</keyword>
<dbReference type="AlphaFoldDB" id="A0A830G6P0"/>
<evidence type="ECO:0000259" key="3">
    <source>
        <dbReference type="Pfam" id="PF00496"/>
    </source>
</evidence>
<sequence length="602" mass="67731">MGSGPQPVNLDPSVPTGTPTTVETKYWHDWPNIDAESPPMEYTAKAGAVLDPVTIEFSTEDDPWMREHAFMVQRSLRDLGVRTSLDNRPLNQLYAQSWTTAGLENMISMSTHGPDPQRGLDPNPLVMRRYKSNPSNYDNYWHPELNDLLDRQRRLTGDREKRKELVDEAQQVFAEDVGGLITLFPDVITAVNERKWEGYVMTPGNGPTGDSFQWTEVNLQPETGERAYVKGTSVSMSSLNLPWSGGGAGAKRLTYIYDGLFDASPELEVVPALATSAEFVDDTTVEMSLREGVTWHDGEPFTAEDVKFSVDFYQQYSAVSQAPFYGPIDSVEVLGDHDVRFNLTRPDAAFLTQRVVRSVIIPKHRWEDVDSPTQYNPTNPVGTGPFEFESWSQSSKFVVSRNDDHWMWNDDWRATHLGEAAERGPGIERVIWVNVGNVNALIGGLQNEKIDAVAGRLSNAQAERVADTDAVEKKVANNFAPLDTKLMFSVPLIRDKEFRVALAKAVDKRGFVEQVLQGRATVPPGENFISDLTIWHNDNTHDYSYDIEEARAILERAGYTWDDAGNLRFPNGEAWAAFVERVQNVNCHRRRTELDQPNFADQ</sequence>
<protein>
    <recommendedName>
        <fullName evidence="3">Solute-binding protein family 5 domain-containing protein</fullName>
    </recommendedName>
</protein>
<keyword evidence="5" id="KW-1185">Reference proteome</keyword>
<evidence type="ECO:0000256" key="2">
    <source>
        <dbReference type="SAM" id="MobiDB-lite"/>
    </source>
</evidence>
<feature type="domain" description="Solute-binding protein family 5" evidence="3">
    <location>
        <begin position="268"/>
        <end position="568"/>
    </location>
</feature>
<dbReference type="PANTHER" id="PTHR30290">
    <property type="entry name" value="PERIPLASMIC BINDING COMPONENT OF ABC TRANSPORTER"/>
    <property type="match status" value="1"/>
</dbReference>
<accession>A0A830G6P0</accession>
<dbReference type="EMBL" id="BMOO01000013">
    <property type="protein sequence ID" value="GGM76762.1"/>
    <property type="molecule type" value="Genomic_DNA"/>
</dbReference>
<name>A0A830G6P0_9EURY</name>
<dbReference type="Proteomes" id="UP000614609">
    <property type="component" value="Unassembled WGS sequence"/>
</dbReference>
<dbReference type="CDD" id="cd00995">
    <property type="entry name" value="PBP2_NikA_DppA_OppA_like"/>
    <property type="match status" value="1"/>
</dbReference>
<dbReference type="PANTHER" id="PTHR30290:SF38">
    <property type="entry name" value="D,D-DIPEPTIDE-BINDING PERIPLASMIC PROTEIN DDPA-RELATED"/>
    <property type="match status" value="1"/>
</dbReference>
<evidence type="ECO:0000256" key="1">
    <source>
        <dbReference type="ARBA" id="ARBA00022729"/>
    </source>
</evidence>
<dbReference type="GO" id="GO:0015833">
    <property type="term" value="P:peptide transport"/>
    <property type="evidence" value="ECO:0007669"/>
    <property type="project" value="TreeGrafter"/>
</dbReference>
<dbReference type="SUPFAM" id="SSF53850">
    <property type="entry name" value="Periplasmic binding protein-like II"/>
    <property type="match status" value="2"/>
</dbReference>
<evidence type="ECO:0000313" key="5">
    <source>
        <dbReference type="Proteomes" id="UP000614609"/>
    </source>
</evidence>
<dbReference type="GO" id="GO:1904680">
    <property type="term" value="F:peptide transmembrane transporter activity"/>
    <property type="evidence" value="ECO:0007669"/>
    <property type="project" value="TreeGrafter"/>
</dbReference>
<dbReference type="Gene3D" id="3.40.190.10">
    <property type="entry name" value="Periplasmic binding protein-like II"/>
    <property type="match status" value="1"/>
</dbReference>
<reference evidence="4" key="1">
    <citation type="journal article" date="2014" name="Int. J. Syst. Evol. Microbiol.">
        <title>Complete genome sequence of Corynebacterium casei LMG S-19264T (=DSM 44701T), isolated from a smear-ripened cheese.</title>
        <authorList>
            <consortium name="US DOE Joint Genome Institute (JGI-PGF)"/>
            <person name="Walter F."/>
            <person name="Albersmeier A."/>
            <person name="Kalinowski J."/>
            <person name="Ruckert C."/>
        </authorList>
    </citation>
    <scope>NUCLEOTIDE SEQUENCE</scope>
    <source>
        <strain evidence="4">JCM 16108</strain>
    </source>
</reference>
<organism evidence="4 5">
    <name type="scientific">Halarchaeum rubridurum</name>
    <dbReference type="NCBI Taxonomy" id="489911"/>
    <lineage>
        <taxon>Archaea</taxon>
        <taxon>Methanobacteriati</taxon>
        <taxon>Methanobacteriota</taxon>
        <taxon>Stenosarchaea group</taxon>
        <taxon>Halobacteria</taxon>
        <taxon>Halobacteriales</taxon>
        <taxon>Halobacteriaceae</taxon>
    </lineage>
</organism>
<dbReference type="Gene3D" id="3.10.105.10">
    <property type="entry name" value="Dipeptide-binding Protein, Domain 3"/>
    <property type="match status" value="2"/>
</dbReference>
<gene>
    <name evidence="4" type="ORF">GCM10009017_28090</name>
</gene>
<dbReference type="InterPro" id="IPR000914">
    <property type="entry name" value="SBP_5_dom"/>
</dbReference>